<dbReference type="Pfam" id="PF04293">
    <property type="entry name" value="SpoVR"/>
    <property type="match status" value="2"/>
</dbReference>
<dbReference type="Gene3D" id="2.170.16.10">
    <property type="entry name" value="Hedgehog/Intein (Hint) domain"/>
    <property type="match status" value="2"/>
</dbReference>
<dbReference type="GO" id="GO:0004519">
    <property type="term" value="F:endonuclease activity"/>
    <property type="evidence" value="ECO:0007669"/>
    <property type="project" value="InterPro"/>
</dbReference>
<dbReference type="Pfam" id="PF14528">
    <property type="entry name" value="LAGLIDADG_3"/>
    <property type="match status" value="1"/>
</dbReference>
<name>H5SRB3_ACEAU</name>
<evidence type="ECO:0000256" key="2">
    <source>
        <dbReference type="ARBA" id="ARBA00023000"/>
    </source>
</evidence>
<evidence type="ECO:0000259" key="3">
    <source>
        <dbReference type="PROSITE" id="PS50819"/>
    </source>
</evidence>
<reference evidence="4" key="2">
    <citation type="journal article" date="2012" name="PLoS ONE">
        <title>A Deeply Branching Thermophilic Bacterium with an Ancient Acetyl-CoA Pathway Dominates a Subsurface Ecosystem.</title>
        <authorList>
            <person name="Takami H."/>
            <person name="Noguchi H."/>
            <person name="Takaki Y."/>
            <person name="Uchiyama I."/>
            <person name="Toyoda A."/>
            <person name="Nishi S."/>
            <person name="Chee G.-J."/>
            <person name="Arai W."/>
            <person name="Nunoura T."/>
            <person name="Itoh T."/>
            <person name="Hattori M."/>
            <person name="Takai K."/>
        </authorList>
    </citation>
    <scope>NUCLEOTIDE SEQUENCE</scope>
</reference>
<dbReference type="InterPro" id="IPR030934">
    <property type="entry name" value="Intein_C"/>
</dbReference>
<dbReference type="AlphaFoldDB" id="H5SRB3"/>
<dbReference type="NCBIfam" id="TIGR01443">
    <property type="entry name" value="intein_Cterm"/>
    <property type="match status" value="1"/>
</dbReference>
<feature type="domain" description="DOD-type homing endonuclease" evidence="3">
    <location>
        <begin position="459"/>
        <end position="592"/>
    </location>
</feature>
<dbReference type="PROSITE" id="PS50818">
    <property type="entry name" value="INTEIN_C_TER"/>
    <property type="match status" value="1"/>
</dbReference>
<gene>
    <name evidence="4" type="ORF">HGMM_OP2C180</name>
</gene>
<dbReference type="InterPro" id="IPR027434">
    <property type="entry name" value="Homing_endonucl"/>
</dbReference>
<dbReference type="PROSITE" id="PS50819">
    <property type="entry name" value="INTEIN_ENDONUCLEASE"/>
    <property type="match status" value="1"/>
</dbReference>
<reference evidence="4" key="1">
    <citation type="journal article" date="2005" name="Environ. Microbiol.">
        <title>Genetic and functional properties of uncultivated thermophilic crenarchaeotes from a subsurface gold mine as revealed by analysis of genome fragments.</title>
        <authorList>
            <person name="Nunoura T."/>
            <person name="Hirayama H."/>
            <person name="Takami H."/>
            <person name="Oida H."/>
            <person name="Nishi S."/>
            <person name="Shimamura S."/>
            <person name="Suzuki Y."/>
            <person name="Inagaki F."/>
            <person name="Takai K."/>
            <person name="Nealson K.H."/>
            <person name="Horikoshi K."/>
        </authorList>
    </citation>
    <scope>NUCLEOTIDE SEQUENCE</scope>
</reference>
<dbReference type="InterPro" id="IPR006142">
    <property type="entry name" value="INTEIN"/>
</dbReference>
<dbReference type="CDD" id="cd00081">
    <property type="entry name" value="Hint"/>
    <property type="match status" value="1"/>
</dbReference>
<keyword evidence="1" id="KW-0068">Autocatalytic cleavage</keyword>
<dbReference type="SUPFAM" id="SSF55608">
    <property type="entry name" value="Homing endonucleases"/>
    <property type="match status" value="1"/>
</dbReference>
<dbReference type="InterPro" id="IPR004042">
    <property type="entry name" value="Intein_endonuc_central"/>
</dbReference>
<dbReference type="InterPro" id="IPR056174">
    <property type="entry name" value="SpoVR_N"/>
</dbReference>
<dbReference type="EMBL" id="AP011801">
    <property type="protein sequence ID" value="BAL58630.1"/>
    <property type="molecule type" value="Genomic_DNA"/>
</dbReference>
<dbReference type="InterPro" id="IPR003587">
    <property type="entry name" value="Hint_dom_N"/>
</dbReference>
<dbReference type="Pfam" id="PF24755">
    <property type="entry name" value="SpoVR_C"/>
    <property type="match status" value="1"/>
</dbReference>
<evidence type="ECO:0000313" key="4">
    <source>
        <dbReference type="EMBL" id="BAL58630.1"/>
    </source>
</evidence>
<dbReference type="SMART" id="SM00306">
    <property type="entry name" value="HintN"/>
    <property type="match status" value="1"/>
</dbReference>
<dbReference type="SUPFAM" id="SSF51294">
    <property type="entry name" value="Hedgehog/intein (Hint) domain"/>
    <property type="match status" value="1"/>
</dbReference>
<dbReference type="InterPro" id="IPR036844">
    <property type="entry name" value="Hint_dom_sf"/>
</dbReference>
<dbReference type="Gene3D" id="3.10.28.10">
    <property type="entry name" value="Homing endonucleases"/>
    <property type="match status" value="1"/>
</dbReference>
<sequence>MIASKKIRELEKLRAEARRLAESVGLDPWPVIFGIVDHDQLNEYSAYDGFPERFPHWSFGMSYDYFRKRSAYSGWWTYELVLNTNPAIAYLRESNTPVENKGVMLHVYAHVDFFKNNRWFSKTPKDMIKVMHTHAERIEDYMNKYGITEVESFLDKALSLQYEIDQYAPFIKRSGHRAESLEDEEREGEPARIPVKRDYMERFVNPPKWLEERRARLRQARERARKLRDETELVKPQKDLLGFLMKHGRLENWQKDILAMIREESYYFVPQIQTKIMNEGWACVVAGTLVFTDHGLIPIEEIVTQQKPLWVSDGERLRKIYDWAKFPNREIMKIRTRRGLTLAGSVTHRIMMADGTWKRLDEVKIGDRVRLGAGLGTWASHYVPLRWAPSQRLTLREVATQAGVSIDTVIRYRRGWTVRKPTAIAAALALYEESASGAVQRLRHALRIPPTLHEELAAFLGYLIGDGHISRAKHVVGFTSGDWEQAQRFKELGQRLFGLAGQLRRDGRRWRVSFYSLNLIDFLEYLGMKTGRSASVKEIPPLILRSPASVVAAFLRAYFDCDAHAGPQGVILSTASESLAQSTQLILLNFGVLSRRRRQGDGTWHIHIAGRSAMAFQQKIGFGLSRKRQALSDYLNAHRFFKRESWEDEIVALERDHADVYDISVEGSHRYAAAGLINHNSYWQAKLMAEFAQPNEFIDHADMMSKVLAGGALNPYALGKLIWEDIKERWDKGCFGRDWELCKDPQKKKKWDTKANLGTEKIFEVRRNYNDVTFLAEFFTEELFERLKLFAYEYIPETGAYHITSRDFADVKKKLLFQHTNLGRPMIKVATGNYGNKGELLLLHMYNGVGLHLEEAKEVLKHIYSMWGRPVNLKTIIKRKVKDPDPTRNRIHPERPLTAVTEEQGVLLRYDGESLRELALSPDEVKDIRLDEDYNTIPKEWIG</sequence>
<keyword evidence="2" id="KW-0651">Protein splicing</keyword>
<dbReference type="InterPro" id="IPR057008">
    <property type="entry name" value="SpoVR-like_C"/>
</dbReference>
<dbReference type="PRINTS" id="PR00379">
    <property type="entry name" value="INTEIN"/>
</dbReference>
<dbReference type="InterPro" id="IPR006141">
    <property type="entry name" value="Intein_N"/>
</dbReference>
<evidence type="ECO:0000256" key="1">
    <source>
        <dbReference type="ARBA" id="ARBA00022813"/>
    </source>
</evidence>
<dbReference type="GO" id="GO:0016539">
    <property type="term" value="P:intein-mediated protein splicing"/>
    <property type="evidence" value="ECO:0007669"/>
    <property type="project" value="InterPro"/>
</dbReference>
<proteinExistence type="predicted"/>
<dbReference type="PANTHER" id="PTHR30029:SF2">
    <property type="entry name" value="STAGE V SPORULATION PROTEIN R"/>
    <property type="match status" value="1"/>
</dbReference>
<dbReference type="InterPro" id="IPR004860">
    <property type="entry name" value="LAGLIDADG_dom"/>
</dbReference>
<dbReference type="PROSITE" id="PS50817">
    <property type="entry name" value="INTEIN_N_TER"/>
    <property type="match status" value="1"/>
</dbReference>
<dbReference type="InterPro" id="IPR007390">
    <property type="entry name" value="Spore_V_R"/>
</dbReference>
<organism evidence="4">
    <name type="scientific">Acetithermum autotrophicum</name>
    <dbReference type="NCBI Taxonomy" id="1446466"/>
    <lineage>
        <taxon>Bacteria</taxon>
        <taxon>Candidatus Bipolaricaulota</taxon>
        <taxon>Candidatus Acetithermum</taxon>
    </lineage>
</organism>
<accession>H5SRB3</accession>
<dbReference type="PANTHER" id="PTHR30029">
    <property type="entry name" value="STAGE V SPORULATION PROTEIN R"/>
    <property type="match status" value="1"/>
</dbReference>
<protein>
    <submittedName>
        <fullName evidence="4">Stage V sporulation protein R</fullName>
    </submittedName>
</protein>